<reference evidence="1" key="1">
    <citation type="submission" date="2014-05" db="EMBL/GenBank/DDBJ databases">
        <authorList>
            <person name="Chronopoulou M."/>
        </authorList>
    </citation>
    <scope>NUCLEOTIDE SEQUENCE</scope>
    <source>
        <tissue evidence="1">Whole organism</tissue>
    </source>
</reference>
<accession>A0A0K2VEX7</accession>
<name>A0A0K2VEX7_LEPSM</name>
<protein>
    <submittedName>
        <fullName evidence="1">Uncharacterized protein</fullName>
    </submittedName>
</protein>
<feature type="non-terminal residue" evidence="1">
    <location>
        <position position="35"/>
    </location>
</feature>
<proteinExistence type="predicted"/>
<sequence length="35" mass="4069">MTAEFIYSQHTPIMKTLYQTGSLLLLYQFTTTQPT</sequence>
<dbReference type="AlphaFoldDB" id="A0A0K2VEX7"/>
<organism evidence="1">
    <name type="scientific">Lepeophtheirus salmonis</name>
    <name type="common">Salmon louse</name>
    <name type="synonym">Caligus salmonis</name>
    <dbReference type="NCBI Taxonomy" id="72036"/>
    <lineage>
        <taxon>Eukaryota</taxon>
        <taxon>Metazoa</taxon>
        <taxon>Ecdysozoa</taxon>
        <taxon>Arthropoda</taxon>
        <taxon>Crustacea</taxon>
        <taxon>Multicrustacea</taxon>
        <taxon>Hexanauplia</taxon>
        <taxon>Copepoda</taxon>
        <taxon>Siphonostomatoida</taxon>
        <taxon>Caligidae</taxon>
        <taxon>Lepeophtheirus</taxon>
    </lineage>
</organism>
<evidence type="ECO:0000313" key="1">
    <source>
        <dbReference type="EMBL" id="CDW48925.1"/>
    </source>
</evidence>
<dbReference type="EMBL" id="HACA01031564">
    <property type="protein sequence ID" value="CDW48925.1"/>
    <property type="molecule type" value="Transcribed_RNA"/>
</dbReference>